<feature type="transmembrane region" description="Helical" evidence="7">
    <location>
        <begin position="12"/>
        <end position="35"/>
    </location>
</feature>
<dbReference type="AlphaFoldDB" id="A0A7V7UDL2"/>
<feature type="transmembrane region" description="Helical" evidence="7">
    <location>
        <begin position="103"/>
        <end position="123"/>
    </location>
</feature>
<dbReference type="PROSITE" id="PS50928">
    <property type="entry name" value="ABC_TM1"/>
    <property type="match status" value="1"/>
</dbReference>
<dbReference type="Pfam" id="PF00528">
    <property type="entry name" value="BPD_transp_1"/>
    <property type="match status" value="1"/>
</dbReference>
<evidence type="ECO:0000256" key="4">
    <source>
        <dbReference type="ARBA" id="ARBA00022692"/>
    </source>
</evidence>
<comment type="subcellular location">
    <subcellularLocation>
        <location evidence="1 7">Cell membrane</location>
        <topology evidence="1 7">Multi-pass membrane protein</topology>
    </subcellularLocation>
</comment>
<dbReference type="InterPro" id="IPR050809">
    <property type="entry name" value="UgpAE/MalFG_permease"/>
</dbReference>
<evidence type="ECO:0000313" key="10">
    <source>
        <dbReference type="Proteomes" id="UP000461768"/>
    </source>
</evidence>
<reference evidence="9 10" key="1">
    <citation type="submission" date="2019-09" db="EMBL/GenBank/DDBJ databases">
        <authorList>
            <person name="Valk L.C."/>
        </authorList>
    </citation>
    <scope>NUCLEOTIDE SEQUENCE [LARGE SCALE GENOMIC DNA]</scope>
    <source>
        <strain evidence="9">GalUA</strain>
    </source>
</reference>
<evidence type="ECO:0000256" key="2">
    <source>
        <dbReference type="ARBA" id="ARBA00022448"/>
    </source>
</evidence>
<keyword evidence="3" id="KW-1003">Cell membrane</keyword>
<keyword evidence="6 7" id="KW-0472">Membrane</keyword>
<comment type="similarity">
    <text evidence="7">Belongs to the binding-protein-dependent transport system permease family.</text>
</comment>
<dbReference type="CDD" id="cd06261">
    <property type="entry name" value="TM_PBP2"/>
    <property type="match status" value="1"/>
</dbReference>
<dbReference type="PANTHER" id="PTHR43227:SF8">
    <property type="entry name" value="DIACETYLCHITOBIOSE UPTAKE SYSTEM PERMEASE PROTEIN DASB"/>
    <property type="match status" value="1"/>
</dbReference>
<dbReference type="GO" id="GO:0055085">
    <property type="term" value="P:transmembrane transport"/>
    <property type="evidence" value="ECO:0007669"/>
    <property type="project" value="InterPro"/>
</dbReference>
<proteinExistence type="inferred from homology"/>
<feature type="transmembrane region" description="Helical" evidence="7">
    <location>
        <begin position="264"/>
        <end position="285"/>
    </location>
</feature>
<organism evidence="9 10">
    <name type="scientific">Candidatus Galacturonatibacter soehngenii</name>
    <dbReference type="NCBI Taxonomy" id="2307010"/>
    <lineage>
        <taxon>Bacteria</taxon>
        <taxon>Bacillati</taxon>
        <taxon>Bacillota</taxon>
        <taxon>Clostridia</taxon>
        <taxon>Lachnospirales</taxon>
        <taxon>Lachnospiraceae</taxon>
        <taxon>Candidatus Galacturonatibacter</taxon>
    </lineage>
</organism>
<dbReference type="Gene3D" id="1.10.3720.10">
    <property type="entry name" value="MetI-like"/>
    <property type="match status" value="1"/>
</dbReference>
<dbReference type="InterPro" id="IPR035906">
    <property type="entry name" value="MetI-like_sf"/>
</dbReference>
<accession>A0A7V7UDL2</accession>
<feature type="transmembrane region" description="Helical" evidence="7">
    <location>
        <begin position="72"/>
        <end position="96"/>
    </location>
</feature>
<keyword evidence="10" id="KW-1185">Reference proteome</keyword>
<dbReference type="InterPro" id="IPR000515">
    <property type="entry name" value="MetI-like"/>
</dbReference>
<feature type="transmembrane region" description="Helical" evidence="7">
    <location>
        <begin position="159"/>
        <end position="183"/>
    </location>
</feature>
<dbReference type="SUPFAM" id="SSF161098">
    <property type="entry name" value="MetI-like"/>
    <property type="match status" value="1"/>
</dbReference>
<keyword evidence="4 7" id="KW-0812">Transmembrane</keyword>
<dbReference type="PANTHER" id="PTHR43227">
    <property type="entry name" value="BLL4140 PROTEIN"/>
    <property type="match status" value="1"/>
</dbReference>
<dbReference type="OrthoDB" id="42781at2"/>
<dbReference type="RefSeq" id="WP_151141445.1">
    <property type="nucleotide sequence ID" value="NZ_WAGX01000003.1"/>
</dbReference>
<gene>
    <name evidence="9" type="ORF">F7O84_02350</name>
</gene>
<evidence type="ECO:0000259" key="8">
    <source>
        <dbReference type="PROSITE" id="PS50928"/>
    </source>
</evidence>
<evidence type="ECO:0000256" key="6">
    <source>
        <dbReference type="ARBA" id="ARBA00023136"/>
    </source>
</evidence>
<evidence type="ECO:0000256" key="7">
    <source>
        <dbReference type="RuleBase" id="RU363032"/>
    </source>
</evidence>
<protein>
    <submittedName>
        <fullName evidence="9">Sugar ABC transporter permease</fullName>
    </submittedName>
</protein>
<evidence type="ECO:0000256" key="5">
    <source>
        <dbReference type="ARBA" id="ARBA00022989"/>
    </source>
</evidence>
<evidence type="ECO:0000256" key="1">
    <source>
        <dbReference type="ARBA" id="ARBA00004651"/>
    </source>
</evidence>
<comment type="caution">
    <text evidence="9">The sequence shown here is derived from an EMBL/GenBank/DDBJ whole genome shotgun (WGS) entry which is preliminary data.</text>
</comment>
<sequence>MKNVLKNKKAIALFVVPAFLVYSIIVVLPVFWSFYYSLYSGSPGLKWEFAGLKNYAMLFKDKNFVAALWVNIRYVAVVMLGQVGLGLCLALMFHFWLKKFKNFVRTLVFFPVVLPTVAVGQLFSKIYEIQPSYGLLNSVLSSLGLDHLVQPWIGQASTALGALSFMDIWVAMGFYSVIFYGALLDISHDVIEAARIDGANGWDLFRTVLAPLLRPMIITSLIFSFSGTVKMFESSLALTNGGPGNATKSLSMYMYNVSFSYNKVGYGSVIAIVIFLICIMGSTLIGRFDKKEL</sequence>
<keyword evidence="2 7" id="KW-0813">Transport</keyword>
<dbReference type="Proteomes" id="UP000461768">
    <property type="component" value="Unassembled WGS sequence"/>
</dbReference>
<name>A0A7V7UDL2_9FIRM</name>
<keyword evidence="5 7" id="KW-1133">Transmembrane helix</keyword>
<evidence type="ECO:0000256" key="3">
    <source>
        <dbReference type="ARBA" id="ARBA00022475"/>
    </source>
</evidence>
<evidence type="ECO:0000313" key="9">
    <source>
        <dbReference type="EMBL" id="KAB1440687.1"/>
    </source>
</evidence>
<reference evidence="9 10" key="2">
    <citation type="submission" date="2020-02" db="EMBL/GenBank/DDBJ databases">
        <title>Candidatus Galacturonibacter soehngenii shows hetero-acetogenic catabolism of galacturonic acid but lacks a canonical carbon monoxide dehydrogenase/acetyl-CoA synthase complex.</title>
        <authorList>
            <person name="Diender M."/>
            <person name="Stouten G.R."/>
            <person name="Petersen J.F."/>
            <person name="Nielsen P.H."/>
            <person name="Dueholm M.S."/>
            <person name="Pronk J.T."/>
            <person name="Van Loosdrecht M.C.M."/>
        </authorList>
    </citation>
    <scope>NUCLEOTIDE SEQUENCE [LARGE SCALE GENOMIC DNA]</scope>
    <source>
        <strain evidence="9">GalUA</strain>
    </source>
</reference>
<dbReference type="EMBL" id="WAGX01000003">
    <property type="protein sequence ID" value="KAB1440687.1"/>
    <property type="molecule type" value="Genomic_DNA"/>
</dbReference>
<dbReference type="GO" id="GO:0005886">
    <property type="term" value="C:plasma membrane"/>
    <property type="evidence" value="ECO:0007669"/>
    <property type="project" value="UniProtKB-SubCell"/>
</dbReference>
<feature type="transmembrane region" description="Helical" evidence="7">
    <location>
        <begin position="204"/>
        <end position="225"/>
    </location>
</feature>
<feature type="domain" description="ABC transmembrane type-1" evidence="8">
    <location>
        <begin position="68"/>
        <end position="285"/>
    </location>
</feature>